<keyword evidence="3" id="KW-0547">Nucleotide-binding</keyword>
<evidence type="ECO:0000313" key="8">
    <source>
        <dbReference type="Proteomes" id="UP000199344"/>
    </source>
</evidence>
<evidence type="ECO:0000256" key="5">
    <source>
        <dbReference type="ARBA" id="ARBA00022970"/>
    </source>
</evidence>
<protein>
    <submittedName>
        <fullName evidence="7">Branched-chain amino acid transport system ATP-binding protein</fullName>
    </submittedName>
</protein>
<evidence type="ECO:0000256" key="1">
    <source>
        <dbReference type="ARBA" id="ARBA00005417"/>
    </source>
</evidence>
<dbReference type="GO" id="GO:0005524">
    <property type="term" value="F:ATP binding"/>
    <property type="evidence" value="ECO:0007669"/>
    <property type="project" value="UniProtKB-KW"/>
</dbReference>
<accession>A0A1G6ZKJ9</accession>
<dbReference type="Pfam" id="PF00005">
    <property type="entry name" value="ABC_tran"/>
    <property type="match status" value="1"/>
</dbReference>
<dbReference type="InterPro" id="IPR052156">
    <property type="entry name" value="BCAA_Transport_ATP-bd_LivF"/>
</dbReference>
<sequence length="232" mass="25445">MTLVVSGLHAWYGHSHVLQGVDFEVGPGEIVALLGRNGVGRSTTLKALMGDVERRGRVLLDGARIDRLDPHQVVRRGLAYVPEDRQVFPTLTVEQNLDLGNWRGRAEGGWTKPDVLSRFPRLAERAKVPAGALSGGEQQLLSMCRSLLSNPRLMLIDEPTEGLAPAMVTQVKELIVEIAARGCAVLLVEQKLTIALKIASRVLVMVHGQMVFQDSTAAFIAAPEIRRRYLEV</sequence>
<dbReference type="CDD" id="cd03224">
    <property type="entry name" value="ABC_TM1139_LivF_branched"/>
    <property type="match status" value="1"/>
</dbReference>
<evidence type="ECO:0000256" key="2">
    <source>
        <dbReference type="ARBA" id="ARBA00022448"/>
    </source>
</evidence>
<feature type="domain" description="ABC transporter" evidence="6">
    <location>
        <begin position="3"/>
        <end position="232"/>
    </location>
</feature>
<dbReference type="GO" id="GO:0015807">
    <property type="term" value="P:L-amino acid transport"/>
    <property type="evidence" value="ECO:0007669"/>
    <property type="project" value="TreeGrafter"/>
</dbReference>
<dbReference type="AlphaFoldDB" id="A0A1G6ZKJ9"/>
<comment type="similarity">
    <text evidence="1">Belongs to the ABC transporter superfamily.</text>
</comment>
<dbReference type="EMBL" id="FNAH01000003">
    <property type="protein sequence ID" value="SDE03284.1"/>
    <property type="molecule type" value="Genomic_DNA"/>
</dbReference>
<proteinExistence type="inferred from homology"/>
<dbReference type="Gene3D" id="3.40.50.300">
    <property type="entry name" value="P-loop containing nucleotide triphosphate hydrolases"/>
    <property type="match status" value="1"/>
</dbReference>
<dbReference type="OrthoDB" id="9806149at2"/>
<dbReference type="GO" id="GO:0016887">
    <property type="term" value="F:ATP hydrolysis activity"/>
    <property type="evidence" value="ECO:0007669"/>
    <property type="project" value="InterPro"/>
</dbReference>
<keyword evidence="2" id="KW-0813">Transport</keyword>
<dbReference type="InterPro" id="IPR017871">
    <property type="entry name" value="ABC_transporter-like_CS"/>
</dbReference>
<dbReference type="SMART" id="SM00382">
    <property type="entry name" value="AAA"/>
    <property type="match status" value="1"/>
</dbReference>
<dbReference type="PANTHER" id="PTHR43820">
    <property type="entry name" value="HIGH-AFFINITY BRANCHED-CHAIN AMINO ACID TRANSPORT ATP-BINDING PROTEIN LIVF"/>
    <property type="match status" value="1"/>
</dbReference>
<dbReference type="RefSeq" id="WP_090522505.1">
    <property type="nucleotide sequence ID" value="NZ_FNAH01000003.1"/>
</dbReference>
<keyword evidence="4 7" id="KW-0067">ATP-binding</keyword>
<evidence type="ECO:0000313" key="7">
    <source>
        <dbReference type="EMBL" id="SDE03284.1"/>
    </source>
</evidence>
<dbReference type="PROSITE" id="PS50893">
    <property type="entry name" value="ABC_TRANSPORTER_2"/>
    <property type="match status" value="1"/>
</dbReference>
<dbReference type="InterPro" id="IPR003439">
    <property type="entry name" value="ABC_transporter-like_ATP-bd"/>
</dbReference>
<name>A0A1G6ZKJ9_9RHOB</name>
<dbReference type="GO" id="GO:0015658">
    <property type="term" value="F:branched-chain amino acid transmembrane transporter activity"/>
    <property type="evidence" value="ECO:0007669"/>
    <property type="project" value="TreeGrafter"/>
</dbReference>
<dbReference type="InterPro" id="IPR003593">
    <property type="entry name" value="AAA+_ATPase"/>
</dbReference>
<gene>
    <name evidence="7" type="ORF">SAMN05421538_103295</name>
</gene>
<dbReference type="PANTHER" id="PTHR43820:SF4">
    <property type="entry name" value="HIGH-AFFINITY BRANCHED-CHAIN AMINO ACID TRANSPORT ATP-BINDING PROTEIN LIVF"/>
    <property type="match status" value="1"/>
</dbReference>
<dbReference type="InterPro" id="IPR027417">
    <property type="entry name" value="P-loop_NTPase"/>
</dbReference>
<dbReference type="SUPFAM" id="SSF52540">
    <property type="entry name" value="P-loop containing nucleoside triphosphate hydrolases"/>
    <property type="match status" value="1"/>
</dbReference>
<dbReference type="PROSITE" id="PS00211">
    <property type="entry name" value="ABC_TRANSPORTER_1"/>
    <property type="match status" value="1"/>
</dbReference>
<dbReference type="Proteomes" id="UP000199344">
    <property type="component" value="Unassembled WGS sequence"/>
</dbReference>
<evidence type="ECO:0000256" key="4">
    <source>
        <dbReference type="ARBA" id="ARBA00022840"/>
    </source>
</evidence>
<dbReference type="STRING" id="591205.SAMN05421538_103295"/>
<reference evidence="7 8" key="1">
    <citation type="submission" date="2016-10" db="EMBL/GenBank/DDBJ databases">
        <authorList>
            <person name="de Groot N.N."/>
        </authorList>
    </citation>
    <scope>NUCLEOTIDE SEQUENCE [LARGE SCALE GENOMIC DNA]</scope>
    <source>
        <strain evidence="7 8">DSM 22220</strain>
    </source>
</reference>
<keyword evidence="8" id="KW-1185">Reference proteome</keyword>
<keyword evidence="5" id="KW-0029">Amino-acid transport</keyword>
<evidence type="ECO:0000259" key="6">
    <source>
        <dbReference type="PROSITE" id="PS50893"/>
    </source>
</evidence>
<evidence type="ECO:0000256" key="3">
    <source>
        <dbReference type="ARBA" id="ARBA00022741"/>
    </source>
</evidence>
<organism evidence="7 8">
    <name type="scientific">Paracoccus isoporae</name>
    <dbReference type="NCBI Taxonomy" id="591205"/>
    <lineage>
        <taxon>Bacteria</taxon>
        <taxon>Pseudomonadati</taxon>
        <taxon>Pseudomonadota</taxon>
        <taxon>Alphaproteobacteria</taxon>
        <taxon>Rhodobacterales</taxon>
        <taxon>Paracoccaceae</taxon>
        <taxon>Paracoccus</taxon>
    </lineage>
</organism>